<reference evidence="1 2" key="1">
    <citation type="submission" date="2023-07" db="EMBL/GenBank/DDBJ databases">
        <title>Sorghum-associated microbial communities from plants grown in Nebraska, USA.</title>
        <authorList>
            <person name="Schachtman D."/>
        </authorList>
    </citation>
    <scope>NUCLEOTIDE SEQUENCE [LARGE SCALE GENOMIC DNA]</scope>
    <source>
        <strain evidence="1 2">BE143</strain>
    </source>
</reference>
<evidence type="ECO:0008006" key="3">
    <source>
        <dbReference type="Google" id="ProtNLM"/>
    </source>
</evidence>
<keyword evidence="2" id="KW-1185">Reference proteome</keyword>
<name>A0ABU1QII8_9BACL</name>
<organism evidence="1 2">
    <name type="scientific">Paenibacillus peoriae</name>
    <dbReference type="NCBI Taxonomy" id="59893"/>
    <lineage>
        <taxon>Bacteria</taxon>
        <taxon>Bacillati</taxon>
        <taxon>Bacillota</taxon>
        <taxon>Bacilli</taxon>
        <taxon>Bacillales</taxon>
        <taxon>Paenibacillaceae</taxon>
        <taxon>Paenibacillus</taxon>
    </lineage>
</organism>
<evidence type="ECO:0000313" key="1">
    <source>
        <dbReference type="EMBL" id="MDR6779459.1"/>
    </source>
</evidence>
<accession>A0ABU1QII8</accession>
<dbReference type="EMBL" id="JAVDUG010000004">
    <property type="protein sequence ID" value="MDR6779459.1"/>
    <property type="molecule type" value="Genomic_DNA"/>
</dbReference>
<proteinExistence type="predicted"/>
<dbReference type="RefSeq" id="WP_310168711.1">
    <property type="nucleotide sequence ID" value="NZ_JAVDUG010000004.1"/>
</dbReference>
<evidence type="ECO:0000313" key="2">
    <source>
        <dbReference type="Proteomes" id="UP001266807"/>
    </source>
</evidence>
<gene>
    <name evidence="1" type="ORF">J2W98_003739</name>
</gene>
<protein>
    <recommendedName>
        <fullName evidence="3">DNA-binding protein</fullName>
    </recommendedName>
</protein>
<sequence length="297" mass="34014">MSKEKNIGADLHEMLLKSKEQRDKNSNQEHVLEKVKRLSLLPDDINATIEMVANYFEVDKEAIHSCIKDNRKELRSDGLKILRGKELREFVMSFKDMANYVNSKTRSLTIVPRRAMLRMGQLLRDSVIAIEIRNYLLDVEQESHDVSLFLTELDRNEERDSTRQGNSEIKLILKNKVGASSPKHYSAFFLKGYEGSYNVSSIKEYNALKGLHENAKPLDHMDSLELATYRFRVEMTKERIESGDISELPVANEIHKNIGKNVADLVESVTGKTLASLPIINPTKKLKNSNDDHDEVR</sequence>
<comment type="caution">
    <text evidence="1">The sequence shown here is derived from an EMBL/GenBank/DDBJ whole genome shotgun (WGS) entry which is preliminary data.</text>
</comment>
<dbReference type="Proteomes" id="UP001266807">
    <property type="component" value="Unassembled WGS sequence"/>
</dbReference>